<comment type="function">
    <text evidence="15">Key enzyme of fatty acid beta-oxidation. Able to isomerize both 3-cis (3Z) and 3-trans (3E) double bonds into the 2-trans (2E) form in a range of enoyl-CoA species, with a preference for (3Z)-enoyl-CoAs over (3E)-enoyl-CoAs. The catalytic efficiency of this enzyme is not affected by the fatty acyl chain length.</text>
</comment>
<evidence type="ECO:0000256" key="7">
    <source>
        <dbReference type="ARBA" id="ARBA00022990"/>
    </source>
</evidence>
<keyword evidence="7" id="KW-0007">Acetylation</keyword>
<comment type="subunit">
    <text evidence="4">Homotrimer.</text>
</comment>
<reference evidence="19" key="1">
    <citation type="journal article" date="2019" name="bioRxiv">
        <title>The Genome of the Zebra Mussel, Dreissena polymorpha: A Resource for Invasive Species Research.</title>
        <authorList>
            <person name="McCartney M.A."/>
            <person name="Auch B."/>
            <person name="Kono T."/>
            <person name="Mallez S."/>
            <person name="Zhang Y."/>
            <person name="Obille A."/>
            <person name="Becker A."/>
            <person name="Abrahante J.E."/>
            <person name="Garbe J."/>
            <person name="Badalamenti J.P."/>
            <person name="Herman A."/>
            <person name="Mangelson H."/>
            <person name="Liachko I."/>
            <person name="Sullivan S."/>
            <person name="Sone E.D."/>
            <person name="Koren S."/>
            <person name="Silverstein K.A.T."/>
            <person name="Beckman K.B."/>
            <person name="Gohl D.M."/>
        </authorList>
    </citation>
    <scope>NUCLEOTIDE SEQUENCE</scope>
    <source>
        <strain evidence="19">Duluth1</strain>
        <tissue evidence="19">Whole animal</tissue>
    </source>
</reference>
<dbReference type="PANTHER" id="PTHR11941:SF45">
    <property type="entry name" value="ENOYL-COA DELTA ISOMERASE 1, MITOCHONDRIAL"/>
    <property type="match status" value="1"/>
</dbReference>
<dbReference type="Pfam" id="PF00378">
    <property type="entry name" value="ECH_1"/>
    <property type="match status" value="1"/>
</dbReference>
<evidence type="ECO:0000256" key="8">
    <source>
        <dbReference type="ARBA" id="ARBA00023098"/>
    </source>
</evidence>
<evidence type="ECO:0000256" key="11">
    <source>
        <dbReference type="ARBA" id="ARBA00050938"/>
    </source>
</evidence>
<comment type="caution">
    <text evidence="19">The sequence shown here is derived from an EMBL/GenBank/DDBJ whole genome shotgun (WGS) entry which is preliminary data.</text>
</comment>
<dbReference type="Proteomes" id="UP000828390">
    <property type="component" value="Unassembled WGS sequence"/>
</dbReference>
<dbReference type="CDD" id="cd06558">
    <property type="entry name" value="crotonase-like"/>
    <property type="match status" value="1"/>
</dbReference>
<evidence type="ECO:0000313" key="20">
    <source>
        <dbReference type="Proteomes" id="UP000828390"/>
    </source>
</evidence>
<comment type="catalytic activity">
    <reaction evidence="11">
        <text>(3Z)-decenoyl-CoA = (2E)-decenoyl-CoA</text>
        <dbReference type="Rhea" id="RHEA:77195"/>
        <dbReference type="ChEBI" id="CHEBI:61406"/>
        <dbReference type="ChEBI" id="CHEBI:195601"/>
    </reaction>
    <physiologicalReaction direction="left-to-right" evidence="11">
        <dbReference type="Rhea" id="RHEA:77196"/>
    </physiologicalReaction>
</comment>
<sequence length="289" mass="32698">MIWGRRALQHVKRFKRLPFQPEGLHRCMSAATQNLVVEMDGKSGVAVVKLNKPPVNSFNLEFLTEINILMEKLENDKSCRGLILTSNNNKIFSGGLDIMEMYNPQPDRLAEFWRTLQGMWLSLYGSRLATIAAINGHSPAGGCLTALSCDYRIMAPGFTIGLNETQLGIIPPFWFVESMINVTGQRQAEVCCQKGLMMTTEQAHSIGLVDDVVPGEAILERAHNEMKNWLKVPDFARQLTKRQIRKPTMDRLIAKRDEDIQNFVQFITKDSVQKAMGVYIDQLKNKAKK</sequence>
<evidence type="ECO:0000256" key="14">
    <source>
        <dbReference type="ARBA" id="ARBA00052542"/>
    </source>
</evidence>
<accession>A0A9D4LPG3</accession>
<evidence type="ECO:0000256" key="6">
    <source>
        <dbReference type="ARBA" id="ARBA00022946"/>
    </source>
</evidence>
<evidence type="ECO:0000256" key="9">
    <source>
        <dbReference type="ARBA" id="ARBA00023128"/>
    </source>
</evidence>
<keyword evidence="9" id="KW-0496">Mitochondrion</keyword>
<dbReference type="GO" id="GO:0004165">
    <property type="term" value="F:delta(3)-delta(2)-enoyl-CoA isomerase activity"/>
    <property type="evidence" value="ECO:0007669"/>
    <property type="project" value="UniProtKB-EC"/>
</dbReference>
<dbReference type="OrthoDB" id="1696280at2759"/>
<evidence type="ECO:0000256" key="16">
    <source>
        <dbReference type="ARBA" id="ARBA00068317"/>
    </source>
</evidence>
<dbReference type="Gene3D" id="6.10.250.170">
    <property type="match status" value="1"/>
</dbReference>
<comment type="similarity">
    <text evidence="3 18">Belongs to the enoyl-CoA hydratase/isomerase family.</text>
</comment>
<evidence type="ECO:0000256" key="1">
    <source>
        <dbReference type="ARBA" id="ARBA00004305"/>
    </source>
</evidence>
<evidence type="ECO:0000256" key="5">
    <source>
        <dbReference type="ARBA" id="ARBA00022832"/>
    </source>
</evidence>
<evidence type="ECO:0000256" key="17">
    <source>
        <dbReference type="ARBA" id="ARBA00083575"/>
    </source>
</evidence>
<dbReference type="GO" id="GO:0006635">
    <property type="term" value="P:fatty acid beta-oxidation"/>
    <property type="evidence" value="ECO:0007669"/>
    <property type="project" value="TreeGrafter"/>
</dbReference>
<keyword evidence="5" id="KW-0276">Fatty acid metabolism</keyword>
<evidence type="ECO:0000256" key="18">
    <source>
        <dbReference type="RuleBase" id="RU003707"/>
    </source>
</evidence>
<reference evidence="19" key="2">
    <citation type="submission" date="2020-11" db="EMBL/GenBank/DDBJ databases">
        <authorList>
            <person name="McCartney M.A."/>
            <person name="Auch B."/>
            <person name="Kono T."/>
            <person name="Mallez S."/>
            <person name="Becker A."/>
            <person name="Gohl D.M."/>
            <person name="Silverstein K.A.T."/>
            <person name="Koren S."/>
            <person name="Bechman K.B."/>
            <person name="Herman A."/>
            <person name="Abrahante J.E."/>
            <person name="Garbe J."/>
        </authorList>
    </citation>
    <scope>NUCLEOTIDE SEQUENCE</scope>
    <source>
        <strain evidence="19">Duluth1</strain>
        <tissue evidence="19">Whole animal</tissue>
    </source>
</reference>
<dbReference type="Gene3D" id="3.90.226.10">
    <property type="entry name" value="2-enoyl-CoA Hydratase, Chain A, domain 1"/>
    <property type="match status" value="1"/>
</dbReference>
<dbReference type="SUPFAM" id="SSF52096">
    <property type="entry name" value="ClpP/crotonase"/>
    <property type="match status" value="1"/>
</dbReference>
<comment type="pathway">
    <text evidence="2">Lipid metabolism; fatty acid beta-oxidation.</text>
</comment>
<keyword evidence="20" id="KW-1185">Reference proteome</keyword>
<dbReference type="InterPro" id="IPR001753">
    <property type="entry name" value="Enoyl-CoA_hydra/iso"/>
</dbReference>
<evidence type="ECO:0000256" key="2">
    <source>
        <dbReference type="ARBA" id="ARBA00005005"/>
    </source>
</evidence>
<name>A0A9D4LPG3_DREPO</name>
<dbReference type="GO" id="GO:0005759">
    <property type="term" value="C:mitochondrial matrix"/>
    <property type="evidence" value="ECO:0007669"/>
    <property type="project" value="UniProtKB-SubCell"/>
</dbReference>
<dbReference type="FunFam" id="3.90.226.10:FF:000034">
    <property type="entry name" value="Enoyl-CoA delta isomerase 1"/>
    <property type="match status" value="1"/>
</dbReference>
<comment type="catalytic activity">
    <reaction evidence="12">
        <text>(2E)-tetradecenoyl-CoA = (3Z)-tetradecenoyl-CoA</text>
        <dbReference type="Rhea" id="RHEA:29847"/>
        <dbReference type="ChEBI" id="CHEBI:61405"/>
        <dbReference type="ChEBI" id="CHEBI:61968"/>
    </reaction>
    <physiologicalReaction direction="right-to-left" evidence="12">
        <dbReference type="Rhea" id="RHEA:29849"/>
    </physiologicalReaction>
</comment>
<evidence type="ECO:0000256" key="10">
    <source>
        <dbReference type="ARBA" id="ARBA00023235"/>
    </source>
</evidence>
<dbReference type="AlphaFoldDB" id="A0A9D4LPG3"/>
<evidence type="ECO:0000256" key="4">
    <source>
        <dbReference type="ARBA" id="ARBA00011233"/>
    </source>
</evidence>
<evidence type="ECO:0000313" key="19">
    <source>
        <dbReference type="EMBL" id="KAH3861574.1"/>
    </source>
</evidence>
<dbReference type="InterPro" id="IPR029045">
    <property type="entry name" value="ClpP/crotonase-like_dom_sf"/>
</dbReference>
<keyword evidence="8" id="KW-0443">Lipid metabolism</keyword>
<organism evidence="19 20">
    <name type="scientific">Dreissena polymorpha</name>
    <name type="common">Zebra mussel</name>
    <name type="synonym">Mytilus polymorpha</name>
    <dbReference type="NCBI Taxonomy" id="45954"/>
    <lineage>
        <taxon>Eukaryota</taxon>
        <taxon>Metazoa</taxon>
        <taxon>Spiralia</taxon>
        <taxon>Lophotrochozoa</taxon>
        <taxon>Mollusca</taxon>
        <taxon>Bivalvia</taxon>
        <taxon>Autobranchia</taxon>
        <taxon>Heteroconchia</taxon>
        <taxon>Euheterodonta</taxon>
        <taxon>Imparidentia</taxon>
        <taxon>Neoheterodontei</taxon>
        <taxon>Myida</taxon>
        <taxon>Dreissenoidea</taxon>
        <taxon>Dreissenidae</taxon>
        <taxon>Dreissena</taxon>
    </lineage>
</organism>
<keyword evidence="6" id="KW-0809">Transit peptide</keyword>
<evidence type="ECO:0000256" key="3">
    <source>
        <dbReference type="ARBA" id="ARBA00005254"/>
    </source>
</evidence>
<comment type="catalytic activity">
    <reaction evidence="14">
        <text>(3Z)-octenoyl-CoA = (2E)-octenoyl-CoA</text>
        <dbReference type="Rhea" id="RHEA:46044"/>
        <dbReference type="ChEBI" id="CHEBI:62242"/>
        <dbReference type="ChEBI" id="CHEBI:85640"/>
    </reaction>
    <physiologicalReaction direction="left-to-right" evidence="14">
        <dbReference type="Rhea" id="RHEA:46045"/>
    </physiologicalReaction>
</comment>
<keyword evidence="10" id="KW-0413">Isomerase</keyword>
<comment type="catalytic activity">
    <reaction evidence="13">
        <text>(3Z)-dodecenoyl-CoA = (2E)-dodecenoyl-CoA</text>
        <dbReference type="Rhea" id="RHEA:23716"/>
        <dbReference type="ChEBI" id="CHEBI:57330"/>
        <dbReference type="ChEBI" id="CHEBI:58543"/>
        <dbReference type="EC" id="5.3.3.8"/>
    </reaction>
    <physiologicalReaction direction="left-to-right" evidence="13">
        <dbReference type="Rhea" id="RHEA:23717"/>
    </physiologicalReaction>
</comment>
<proteinExistence type="inferred from homology"/>
<dbReference type="PROSITE" id="PS00166">
    <property type="entry name" value="ENOYL_COA_HYDRATASE"/>
    <property type="match status" value="1"/>
</dbReference>
<protein>
    <recommendedName>
        <fullName evidence="16">Enoyl-CoA delta isomerase 1, mitochondrial</fullName>
    </recommendedName>
    <alternativeName>
        <fullName evidence="17">3,2-trans-enoyl-CoA isomerase</fullName>
    </alternativeName>
</protein>
<evidence type="ECO:0000256" key="12">
    <source>
        <dbReference type="ARBA" id="ARBA00051293"/>
    </source>
</evidence>
<gene>
    <name evidence="19" type="ORF">DPMN_024506</name>
</gene>
<evidence type="ECO:0000256" key="13">
    <source>
        <dbReference type="ARBA" id="ARBA00052376"/>
    </source>
</evidence>
<dbReference type="PANTHER" id="PTHR11941">
    <property type="entry name" value="ENOYL-COA HYDRATASE-RELATED"/>
    <property type="match status" value="1"/>
</dbReference>
<evidence type="ECO:0000256" key="15">
    <source>
        <dbReference type="ARBA" id="ARBA00056147"/>
    </source>
</evidence>
<dbReference type="EMBL" id="JAIWYP010000002">
    <property type="protein sequence ID" value="KAH3861574.1"/>
    <property type="molecule type" value="Genomic_DNA"/>
</dbReference>
<dbReference type="InterPro" id="IPR018376">
    <property type="entry name" value="Enoyl-CoA_hyd/isom_CS"/>
</dbReference>
<comment type="subcellular location">
    <subcellularLocation>
        <location evidence="1">Mitochondrion matrix</location>
    </subcellularLocation>
</comment>